<dbReference type="Proteomes" id="UP001606134">
    <property type="component" value="Unassembled WGS sequence"/>
</dbReference>
<sequence length="82" mass="8669">MTGELQPAGHPANNAANQSVSFASNIDQTDRLASGCPVDVAFTVSGVQWNIPFSGMCDKLRLVGNAMVGVFMLIALLIVFRS</sequence>
<gene>
    <name evidence="2" type="ORF">ACG04R_00955</name>
</gene>
<dbReference type="EMBL" id="JBIGIC010000001">
    <property type="protein sequence ID" value="MFG6485215.1"/>
    <property type="molecule type" value="Genomic_DNA"/>
</dbReference>
<keyword evidence="1" id="KW-0812">Transmembrane</keyword>
<dbReference type="NCBIfam" id="NF041109">
    <property type="entry name" value="VF_TspB_C_term"/>
    <property type="match status" value="1"/>
</dbReference>
<name>A0ABW7H5U2_9BURK</name>
<protein>
    <submittedName>
        <fullName evidence="2">Virulence factor TspB C-terminal domain-related protein</fullName>
    </submittedName>
</protein>
<reference evidence="2 3" key="1">
    <citation type="submission" date="2024-08" db="EMBL/GenBank/DDBJ databases">
        <authorList>
            <person name="Lu H."/>
        </authorList>
    </citation>
    <scope>NUCLEOTIDE SEQUENCE [LARGE SCALE GENOMIC DNA]</scope>
    <source>
        <strain evidence="2 3">BYS78W</strain>
    </source>
</reference>
<evidence type="ECO:0000313" key="3">
    <source>
        <dbReference type="Proteomes" id="UP001606134"/>
    </source>
</evidence>
<accession>A0ABW7H5U2</accession>
<evidence type="ECO:0000256" key="1">
    <source>
        <dbReference type="SAM" id="Phobius"/>
    </source>
</evidence>
<proteinExistence type="predicted"/>
<feature type="transmembrane region" description="Helical" evidence="1">
    <location>
        <begin position="62"/>
        <end position="80"/>
    </location>
</feature>
<organism evidence="2 3">
    <name type="scientific">Pelomonas candidula</name>
    <dbReference type="NCBI Taxonomy" id="3299025"/>
    <lineage>
        <taxon>Bacteria</taxon>
        <taxon>Pseudomonadati</taxon>
        <taxon>Pseudomonadota</taxon>
        <taxon>Betaproteobacteria</taxon>
        <taxon>Burkholderiales</taxon>
        <taxon>Sphaerotilaceae</taxon>
        <taxon>Roseateles</taxon>
    </lineage>
</organism>
<keyword evidence="1" id="KW-1133">Transmembrane helix</keyword>
<evidence type="ECO:0000313" key="2">
    <source>
        <dbReference type="EMBL" id="MFG6485215.1"/>
    </source>
</evidence>
<keyword evidence="1" id="KW-0472">Membrane</keyword>
<keyword evidence="3" id="KW-1185">Reference proteome</keyword>
<comment type="caution">
    <text evidence="2">The sequence shown here is derived from an EMBL/GenBank/DDBJ whole genome shotgun (WGS) entry which is preliminary data.</text>
</comment>
<dbReference type="RefSeq" id="WP_394405669.1">
    <property type="nucleotide sequence ID" value="NZ_JBIGIC010000001.1"/>
</dbReference>